<dbReference type="KEGG" id="dvi:6634521"/>
<evidence type="ECO:0000256" key="4">
    <source>
        <dbReference type="ARBA" id="ARBA00026071"/>
    </source>
</evidence>
<keyword evidence="7" id="KW-1185">Reference proteome</keyword>
<reference evidence="6" key="3">
    <citation type="submission" date="2008-06" db="EMBL/GenBank/DDBJ databases">
        <authorList>
            <consortium name="FlyBase"/>
        </authorList>
    </citation>
    <scope>NUCLEOTIDE SEQUENCE</scope>
    <source>
        <strain evidence="6">TSC#15010-1051.87</strain>
    </source>
</reference>
<keyword evidence="2" id="KW-0963">Cytoplasm</keyword>
<dbReference type="GO" id="GO:0051603">
    <property type="term" value="P:proteolysis involved in protein catabolic process"/>
    <property type="evidence" value="ECO:0007669"/>
    <property type="project" value="InterPro"/>
</dbReference>
<dbReference type="HOGENOM" id="CLU_035750_1_1_1"/>
<gene>
    <name evidence="6" type="primary">Dvir\GJ15881</name>
    <name evidence="5" type="synonym">Dvir\GJ15696</name>
    <name evidence="5" type="ORF">Dvir_GJ15696</name>
    <name evidence="6" type="ORF">Dvir_GJ15881</name>
</gene>
<dbReference type="EMBL" id="CH940655">
    <property type="protein sequence ID" value="EDW66178.2"/>
    <property type="molecule type" value="Genomic_DNA"/>
</dbReference>
<sequence>MTPLAMVASTGLWCDTISMTSLLQIRIQMYEQEHNKPISTDALAQMISIVMYNRRFFPYHTCTILAGIDQAGKGAVYYYDPVGHMERCRYRVLGSSGKMLLPALDHGLGWEHHTLVPPDQYPPLDKERALALARNCLRVASDRDLFTGDTGVLKLITKDGIETETLPLRKD</sequence>
<dbReference type="STRING" id="7244.B4MAB9"/>
<comment type="subunit">
    <text evidence="4">The 26S proteasome consists of a 20S proteasome core and two 19S regulatory subunits. The 20S proteasome core is composed of 28 subunits that are arranged in four stacked rings, resulting in a barrel-shaped structure. The two end rings are each formed by seven alpha subunits, and the two central rings are each formed by seven beta subunits. The catalytic chamber with the active sites is on the inside of the barrel.</text>
</comment>
<keyword evidence="6" id="KW-0378">Hydrolase</keyword>
<reference evidence="6 7" key="1">
    <citation type="journal article" date="2007" name="Nature">
        <title>Evolution of genes and genomes on the Drosophila phylogeny.</title>
        <authorList>
            <consortium name="Drosophila 12 Genomes Consortium"/>
            <person name="Clark A.G."/>
            <person name="Eisen M.B."/>
            <person name="Smith D.R."/>
            <person name="Bergman C.M."/>
            <person name="Oliver B."/>
            <person name="Markow T.A."/>
            <person name="Kaufman T.C."/>
            <person name="Kellis M."/>
            <person name="Gelbart W."/>
            <person name="Iyer V.N."/>
            <person name="Pollard D.A."/>
            <person name="Sackton T.B."/>
            <person name="Larracuente A.M."/>
            <person name="Singh N.D."/>
            <person name="Abad J.P."/>
            <person name="Abt D.N."/>
            <person name="Adryan B."/>
            <person name="Aguade M."/>
            <person name="Akashi H."/>
            <person name="Anderson W.W."/>
            <person name="Aquadro C.F."/>
            <person name="Ardell D.H."/>
            <person name="Arguello R."/>
            <person name="Artieri C.G."/>
            <person name="Barbash D.A."/>
            <person name="Barker D."/>
            <person name="Barsanti P."/>
            <person name="Batterham P."/>
            <person name="Batzoglou S."/>
            <person name="Begun D."/>
            <person name="Bhutkar A."/>
            <person name="Blanco E."/>
            <person name="Bosak S.A."/>
            <person name="Bradley R.K."/>
            <person name="Brand A.D."/>
            <person name="Brent M.R."/>
            <person name="Brooks A.N."/>
            <person name="Brown R.H."/>
            <person name="Butlin R.K."/>
            <person name="Caggese C."/>
            <person name="Calvi B.R."/>
            <person name="Bernardo de Carvalho A."/>
            <person name="Caspi A."/>
            <person name="Castrezana S."/>
            <person name="Celniker S.E."/>
            <person name="Chang J.L."/>
            <person name="Chapple C."/>
            <person name="Chatterji S."/>
            <person name="Chinwalla A."/>
            <person name="Civetta A."/>
            <person name="Clifton S.W."/>
            <person name="Comeron J.M."/>
            <person name="Costello J.C."/>
            <person name="Coyne J.A."/>
            <person name="Daub J."/>
            <person name="David R.G."/>
            <person name="Delcher A.L."/>
            <person name="Delehaunty K."/>
            <person name="Do C.B."/>
            <person name="Ebling H."/>
            <person name="Edwards K."/>
            <person name="Eickbush T."/>
            <person name="Evans J.D."/>
            <person name="Filipski A."/>
            <person name="Findeiss S."/>
            <person name="Freyhult E."/>
            <person name="Fulton L."/>
            <person name="Fulton R."/>
            <person name="Garcia A.C."/>
            <person name="Gardiner A."/>
            <person name="Garfield D.A."/>
            <person name="Garvin B.E."/>
            <person name="Gibson G."/>
            <person name="Gilbert D."/>
            <person name="Gnerre S."/>
            <person name="Godfrey J."/>
            <person name="Good R."/>
            <person name="Gotea V."/>
            <person name="Gravely B."/>
            <person name="Greenberg A.J."/>
            <person name="Griffiths-Jones S."/>
            <person name="Gross S."/>
            <person name="Guigo R."/>
            <person name="Gustafson E.A."/>
            <person name="Haerty W."/>
            <person name="Hahn M.W."/>
            <person name="Halligan D.L."/>
            <person name="Halpern A.L."/>
            <person name="Halter G.M."/>
            <person name="Han M.V."/>
            <person name="Heger A."/>
            <person name="Hillier L."/>
            <person name="Hinrichs A.S."/>
            <person name="Holmes I."/>
            <person name="Hoskins R.A."/>
            <person name="Hubisz M.J."/>
            <person name="Hultmark D."/>
            <person name="Huntley M.A."/>
            <person name="Jaffe D.B."/>
            <person name="Jagadeeshan S."/>
            <person name="Jeck W.R."/>
            <person name="Johnson J."/>
            <person name="Jones C.D."/>
            <person name="Jordan W.C."/>
            <person name="Karpen G.H."/>
            <person name="Kataoka E."/>
            <person name="Keightley P.D."/>
            <person name="Kheradpour P."/>
            <person name="Kirkness E.F."/>
            <person name="Koerich L.B."/>
            <person name="Kristiansen K."/>
            <person name="Kudrna D."/>
            <person name="Kulathinal R.J."/>
            <person name="Kumar S."/>
            <person name="Kwok R."/>
            <person name="Lander E."/>
            <person name="Langley C.H."/>
            <person name="Lapoint R."/>
            <person name="Lazzaro B.P."/>
            <person name="Lee S.J."/>
            <person name="Levesque L."/>
            <person name="Li R."/>
            <person name="Lin C.F."/>
            <person name="Lin M.F."/>
            <person name="Lindblad-Toh K."/>
            <person name="Llopart A."/>
            <person name="Long M."/>
            <person name="Low L."/>
            <person name="Lozovsky E."/>
            <person name="Lu J."/>
            <person name="Luo M."/>
            <person name="Machado C.A."/>
            <person name="Makalowski W."/>
            <person name="Marzo M."/>
            <person name="Matsuda M."/>
            <person name="Matzkin L."/>
            <person name="McAllister B."/>
            <person name="McBride C.S."/>
            <person name="McKernan B."/>
            <person name="McKernan K."/>
            <person name="Mendez-Lago M."/>
            <person name="Minx P."/>
            <person name="Mollenhauer M.U."/>
            <person name="Montooth K."/>
            <person name="Mount S.M."/>
            <person name="Mu X."/>
            <person name="Myers E."/>
            <person name="Negre B."/>
            <person name="Newfeld S."/>
            <person name="Nielsen R."/>
            <person name="Noor M.A."/>
            <person name="O'Grady P."/>
            <person name="Pachter L."/>
            <person name="Papaceit M."/>
            <person name="Parisi M.J."/>
            <person name="Parisi M."/>
            <person name="Parts L."/>
            <person name="Pedersen J.S."/>
            <person name="Pesole G."/>
            <person name="Phillippy A.M."/>
            <person name="Ponting C.P."/>
            <person name="Pop M."/>
            <person name="Porcelli D."/>
            <person name="Powell J.R."/>
            <person name="Prohaska S."/>
            <person name="Pruitt K."/>
            <person name="Puig M."/>
            <person name="Quesneville H."/>
            <person name="Ram K.R."/>
            <person name="Rand D."/>
            <person name="Rasmussen M.D."/>
            <person name="Reed L.K."/>
            <person name="Reenan R."/>
            <person name="Reily A."/>
            <person name="Remington K.A."/>
            <person name="Rieger T.T."/>
            <person name="Ritchie M.G."/>
            <person name="Robin C."/>
            <person name="Rogers Y.H."/>
            <person name="Rohde C."/>
            <person name="Rozas J."/>
            <person name="Rubenfield M.J."/>
            <person name="Ruiz A."/>
            <person name="Russo S."/>
            <person name="Salzberg S.L."/>
            <person name="Sanchez-Gracia A."/>
            <person name="Saranga D.J."/>
            <person name="Sato H."/>
            <person name="Schaeffer S.W."/>
            <person name="Schatz M.C."/>
            <person name="Schlenke T."/>
            <person name="Schwartz R."/>
            <person name="Segarra C."/>
            <person name="Singh R.S."/>
            <person name="Sirot L."/>
            <person name="Sirota M."/>
            <person name="Sisneros N.B."/>
            <person name="Smith C.D."/>
            <person name="Smith T.F."/>
            <person name="Spieth J."/>
            <person name="Stage D.E."/>
            <person name="Stark A."/>
            <person name="Stephan W."/>
            <person name="Strausberg R.L."/>
            <person name="Strempel S."/>
            <person name="Sturgill D."/>
            <person name="Sutton G."/>
            <person name="Sutton G.G."/>
            <person name="Tao W."/>
            <person name="Teichmann S."/>
            <person name="Tobari Y.N."/>
            <person name="Tomimura Y."/>
            <person name="Tsolas J.M."/>
            <person name="Valente V.L."/>
            <person name="Venter E."/>
            <person name="Venter J.C."/>
            <person name="Vicario S."/>
            <person name="Vieira F.G."/>
            <person name="Vilella A.J."/>
            <person name="Villasante A."/>
            <person name="Walenz B."/>
            <person name="Wang J."/>
            <person name="Wasserman M."/>
            <person name="Watts T."/>
            <person name="Wilson D."/>
            <person name="Wilson R.K."/>
            <person name="Wing R.A."/>
            <person name="Wolfner M.F."/>
            <person name="Wong A."/>
            <person name="Wong G.K."/>
            <person name="Wu C.I."/>
            <person name="Wu G."/>
            <person name="Yamamoto D."/>
            <person name="Yang H.P."/>
            <person name="Yang S.P."/>
            <person name="Yorke J.A."/>
            <person name="Yoshida K."/>
            <person name="Zdobnov E."/>
            <person name="Zhang P."/>
            <person name="Zhang Y."/>
            <person name="Zimin A.V."/>
            <person name="Baldwin J."/>
            <person name="Abdouelleil A."/>
            <person name="Abdulkadir J."/>
            <person name="Abebe A."/>
            <person name="Abera B."/>
            <person name="Abreu J."/>
            <person name="Acer S.C."/>
            <person name="Aftuck L."/>
            <person name="Alexander A."/>
            <person name="An P."/>
            <person name="Anderson E."/>
            <person name="Anderson S."/>
            <person name="Arachi H."/>
            <person name="Azer M."/>
            <person name="Bachantsang P."/>
            <person name="Barry A."/>
            <person name="Bayul T."/>
            <person name="Berlin A."/>
            <person name="Bessette D."/>
            <person name="Bloom T."/>
            <person name="Blye J."/>
            <person name="Boguslavskiy L."/>
            <person name="Bonnet C."/>
            <person name="Boukhgalter B."/>
            <person name="Bourzgui I."/>
            <person name="Brown A."/>
            <person name="Cahill P."/>
            <person name="Channer S."/>
            <person name="Cheshatsang Y."/>
            <person name="Chuda L."/>
            <person name="Citroen M."/>
            <person name="Collymore A."/>
            <person name="Cooke P."/>
            <person name="Costello M."/>
            <person name="D'Aco K."/>
            <person name="Daza R."/>
            <person name="De Haan G."/>
            <person name="DeGray S."/>
            <person name="DeMaso C."/>
            <person name="Dhargay N."/>
            <person name="Dooley K."/>
            <person name="Dooley E."/>
            <person name="Doricent M."/>
            <person name="Dorje P."/>
            <person name="Dorjee K."/>
            <person name="Dupes A."/>
            <person name="Elong R."/>
            <person name="Falk J."/>
            <person name="Farina A."/>
            <person name="Faro S."/>
            <person name="Ferguson D."/>
            <person name="Fisher S."/>
            <person name="Foley C.D."/>
            <person name="Franke A."/>
            <person name="Friedrich D."/>
            <person name="Gadbois L."/>
            <person name="Gearin G."/>
            <person name="Gearin C.R."/>
            <person name="Giannoukos G."/>
            <person name="Goode T."/>
            <person name="Graham J."/>
            <person name="Grandbois E."/>
            <person name="Grewal S."/>
            <person name="Gyaltsen K."/>
            <person name="Hafez N."/>
            <person name="Hagos B."/>
            <person name="Hall J."/>
            <person name="Henson C."/>
            <person name="Hollinger A."/>
            <person name="Honan T."/>
            <person name="Huard M.D."/>
            <person name="Hughes L."/>
            <person name="Hurhula B."/>
            <person name="Husby M.E."/>
            <person name="Kamat A."/>
            <person name="Kanga B."/>
            <person name="Kashin S."/>
            <person name="Khazanovich D."/>
            <person name="Kisner P."/>
            <person name="Lance K."/>
            <person name="Lara M."/>
            <person name="Lee W."/>
            <person name="Lennon N."/>
            <person name="Letendre F."/>
            <person name="LeVine R."/>
            <person name="Lipovsky A."/>
            <person name="Liu X."/>
            <person name="Liu J."/>
            <person name="Liu S."/>
            <person name="Lokyitsang T."/>
            <person name="Lokyitsang Y."/>
            <person name="Lubonja R."/>
            <person name="Lui A."/>
            <person name="MacDonald P."/>
            <person name="Magnisalis V."/>
            <person name="Maru K."/>
            <person name="Matthews C."/>
            <person name="McCusker W."/>
            <person name="McDonough S."/>
            <person name="Mehta T."/>
            <person name="Meldrim J."/>
            <person name="Meneus L."/>
            <person name="Mihai O."/>
            <person name="Mihalev A."/>
            <person name="Mihova T."/>
            <person name="Mittelman R."/>
            <person name="Mlenga V."/>
            <person name="Montmayeur A."/>
            <person name="Mulrain L."/>
            <person name="Navidi A."/>
            <person name="Naylor J."/>
            <person name="Negash T."/>
            <person name="Nguyen T."/>
            <person name="Nguyen N."/>
            <person name="Nicol R."/>
            <person name="Norbu C."/>
            <person name="Norbu N."/>
            <person name="Novod N."/>
            <person name="O'Neill B."/>
            <person name="Osman S."/>
            <person name="Markiewicz E."/>
            <person name="Oyono O.L."/>
            <person name="Patti C."/>
            <person name="Phunkhang P."/>
            <person name="Pierre F."/>
            <person name="Priest M."/>
            <person name="Raghuraman S."/>
            <person name="Rege F."/>
            <person name="Reyes R."/>
            <person name="Rise C."/>
            <person name="Rogov P."/>
            <person name="Ross K."/>
            <person name="Ryan E."/>
            <person name="Settipalli S."/>
            <person name="Shea T."/>
            <person name="Sherpa N."/>
            <person name="Shi L."/>
            <person name="Shih D."/>
            <person name="Sparrow T."/>
            <person name="Spaulding J."/>
            <person name="Stalker J."/>
            <person name="Stange-Thomann N."/>
            <person name="Stavropoulos S."/>
            <person name="Stone C."/>
            <person name="Strader C."/>
            <person name="Tesfaye S."/>
            <person name="Thomson T."/>
            <person name="Thoulutsang Y."/>
            <person name="Thoulutsang D."/>
            <person name="Topham K."/>
            <person name="Topping I."/>
            <person name="Tsamla T."/>
            <person name="Vassiliev H."/>
            <person name="Vo A."/>
            <person name="Wangchuk T."/>
            <person name="Wangdi T."/>
            <person name="Weiand M."/>
            <person name="Wilkinson J."/>
            <person name="Wilson A."/>
            <person name="Yadav S."/>
            <person name="Young G."/>
            <person name="Yu Q."/>
            <person name="Zembek L."/>
            <person name="Zhong D."/>
            <person name="Zimmer A."/>
            <person name="Zwirko Z."/>
            <person name="Jaffe D.B."/>
            <person name="Alvarez P."/>
            <person name="Brockman W."/>
            <person name="Butler J."/>
            <person name="Chin C."/>
            <person name="Gnerre S."/>
            <person name="Grabherr M."/>
            <person name="Kleber M."/>
            <person name="Mauceli E."/>
            <person name="MacCallum I."/>
        </authorList>
    </citation>
    <scope>NUCLEOTIDE SEQUENCE [LARGE SCALE GENOMIC DNA]</scope>
    <source>
        <strain evidence="6">TSC#15010-1051.87</strain>
        <strain evidence="7">Tucson 15010-1051.87</strain>
    </source>
</reference>
<protein>
    <submittedName>
        <fullName evidence="6">Uncharacterized protein</fullName>
        <ecNumber evidence="6">3.4.25.-</ecNumber>
    </submittedName>
</protein>
<dbReference type="PANTHER" id="PTHR32194">
    <property type="entry name" value="METALLOPROTEASE TLDD"/>
    <property type="match status" value="1"/>
</dbReference>
<dbReference type="MEROPS" id="T01.986"/>
<dbReference type="KEGG" id="dvi:6634514"/>
<dbReference type="PANTHER" id="PTHR32194:SF2">
    <property type="entry name" value="PROTEASOME SUBUNIT BETA TYPE-1"/>
    <property type="match status" value="1"/>
</dbReference>
<dbReference type="EMBL" id="CH940655">
    <property type="protein sequence ID" value="EDW66171.2"/>
    <property type="molecule type" value="Genomic_DNA"/>
</dbReference>
<dbReference type="InterPro" id="IPR001353">
    <property type="entry name" value="Proteasome_sua/b"/>
</dbReference>
<proteinExistence type="predicted"/>
<dbReference type="GO" id="GO:0016787">
    <property type="term" value="F:hydrolase activity"/>
    <property type="evidence" value="ECO:0007669"/>
    <property type="project" value="UniProtKB-KW"/>
</dbReference>
<evidence type="ECO:0000256" key="2">
    <source>
        <dbReference type="ARBA" id="ARBA00022490"/>
    </source>
</evidence>
<dbReference type="Pfam" id="PF00227">
    <property type="entry name" value="Proteasome"/>
    <property type="match status" value="1"/>
</dbReference>
<evidence type="ECO:0000256" key="3">
    <source>
        <dbReference type="ARBA" id="ARBA00022942"/>
    </source>
</evidence>
<evidence type="ECO:0000313" key="6">
    <source>
        <dbReference type="EMBL" id="EDW66178.2"/>
    </source>
</evidence>
<accession>B4MAB2</accession>
<dbReference type="GO" id="GO:0005839">
    <property type="term" value="C:proteasome core complex"/>
    <property type="evidence" value="ECO:0007669"/>
    <property type="project" value="InterPro"/>
</dbReference>
<name>B4MAB9_DROVI</name>
<keyword evidence="3" id="KW-0647">Proteasome</keyword>
<evidence type="ECO:0000256" key="1">
    <source>
        <dbReference type="ARBA" id="ARBA00004123"/>
    </source>
</evidence>
<dbReference type="AlphaFoldDB" id="B4MAB9"/>
<dbReference type="EC" id="3.4.25.-" evidence="6"/>
<dbReference type="InterPro" id="IPR029055">
    <property type="entry name" value="Ntn_hydrolases_N"/>
</dbReference>
<dbReference type="GO" id="GO:0005737">
    <property type="term" value="C:cytoplasm"/>
    <property type="evidence" value="ECO:0007669"/>
    <property type="project" value="TreeGrafter"/>
</dbReference>
<dbReference type="Proteomes" id="UP000008792">
    <property type="component" value="Unassembled WGS sequence"/>
</dbReference>
<dbReference type="Gene3D" id="3.60.20.10">
    <property type="entry name" value="Glutamine Phosphoribosylpyrophosphate, subunit 1, domain 1"/>
    <property type="match status" value="1"/>
</dbReference>
<dbReference type="SUPFAM" id="SSF56235">
    <property type="entry name" value="N-terminal nucleophile aminohydrolases (Ntn hydrolases)"/>
    <property type="match status" value="1"/>
</dbReference>
<comment type="subcellular location">
    <subcellularLocation>
        <location evidence="1">Nucleus</location>
    </subcellularLocation>
</comment>
<dbReference type="eggNOG" id="KOG0179">
    <property type="taxonomic scope" value="Eukaryota"/>
</dbReference>
<evidence type="ECO:0000313" key="5">
    <source>
        <dbReference type="EMBL" id="EDW66171.2"/>
    </source>
</evidence>
<dbReference type="GO" id="GO:0005634">
    <property type="term" value="C:nucleus"/>
    <property type="evidence" value="ECO:0007669"/>
    <property type="project" value="UniProtKB-SubCell"/>
</dbReference>
<dbReference type="InParanoid" id="B4MAB9"/>
<accession>B4MAB9</accession>
<dbReference type="OrthoDB" id="7857279at2759"/>
<organism evidence="6 7">
    <name type="scientific">Drosophila virilis</name>
    <name type="common">Fruit fly</name>
    <dbReference type="NCBI Taxonomy" id="7244"/>
    <lineage>
        <taxon>Eukaryota</taxon>
        <taxon>Metazoa</taxon>
        <taxon>Ecdysozoa</taxon>
        <taxon>Arthropoda</taxon>
        <taxon>Hexapoda</taxon>
        <taxon>Insecta</taxon>
        <taxon>Pterygota</taxon>
        <taxon>Neoptera</taxon>
        <taxon>Endopterygota</taxon>
        <taxon>Diptera</taxon>
        <taxon>Brachycera</taxon>
        <taxon>Muscomorpha</taxon>
        <taxon>Ephydroidea</taxon>
        <taxon>Drosophilidae</taxon>
        <taxon>Drosophila</taxon>
    </lineage>
</organism>
<dbReference type="InterPro" id="IPR023333">
    <property type="entry name" value="Proteasome_suB-type"/>
</dbReference>
<evidence type="ECO:0000313" key="7">
    <source>
        <dbReference type="Proteomes" id="UP000008792"/>
    </source>
</evidence>
<reference evidence="6" key="2">
    <citation type="journal article" date="2008" name="Bioinformatics">
        <title>Assembly reconciliation.</title>
        <authorList>
            <person name="Zimin A.V."/>
            <person name="Smith D.R."/>
            <person name="Sutton G."/>
            <person name="Yorke J.A."/>
        </authorList>
    </citation>
    <scope>NUCLEOTIDE SEQUENCE</scope>
    <source>
        <strain evidence="6">TSC#15010-1051.87</strain>
    </source>
</reference>